<dbReference type="Proteomes" id="UP000000602">
    <property type="component" value="Chromosome"/>
</dbReference>
<dbReference type="AlphaFoldDB" id="Q6ANE4"/>
<evidence type="ECO:0000313" key="3">
    <source>
        <dbReference type="EMBL" id="CAG36130.1"/>
    </source>
</evidence>
<dbReference type="NCBIfam" id="TIGR00277">
    <property type="entry name" value="HDIG"/>
    <property type="match status" value="1"/>
</dbReference>
<keyword evidence="4" id="KW-1185">Reference proteome</keyword>
<organism evidence="3 4">
    <name type="scientific">Desulfotalea psychrophila (strain LSv54 / DSM 12343)</name>
    <dbReference type="NCBI Taxonomy" id="177439"/>
    <lineage>
        <taxon>Bacteria</taxon>
        <taxon>Pseudomonadati</taxon>
        <taxon>Thermodesulfobacteriota</taxon>
        <taxon>Desulfobulbia</taxon>
        <taxon>Desulfobulbales</taxon>
        <taxon>Desulfocapsaceae</taxon>
        <taxon>Desulfotalea</taxon>
    </lineage>
</organism>
<proteinExistence type="predicted"/>
<gene>
    <name evidence="3" type="ordered locus">DP1401</name>
</gene>
<dbReference type="SUPFAM" id="SSF109604">
    <property type="entry name" value="HD-domain/PDEase-like"/>
    <property type="match status" value="1"/>
</dbReference>
<dbReference type="InterPro" id="IPR003607">
    <property type="entry name" value="HD/PDEase_dom"/>
</dbReference>
<feature type="domain" description="HD-GYP" evidence="2">
    <location>
        <begin position="28"/>
        <end position="223"/>
    </location>
</feature>
<evidence type="ECO:0000259" key="1">
    <source>
        <dbReference type="PROSITE" id="PS51831"/>
    </source>
</evidence>
<dbReference type="PANTHER" id="PTHR45228">
    <property type="entry name" value="CYCLIC DI-GMP PHOSPHODIESTERASE TM_0186-RELATED"/>
    <property type="match status" value="1"/>
</dbReference>
<dbReference type="SMART" id="SM00471">
    <property type="entry name" value="HDc"/>
    <property type="match status" value="1"/>
</dbReference>
<dbReference type="InterPro" id="IPR052020">
    <property type="entry name" value="Cyclic_di-GMP/3'3'-cGAMP_PDE"/>
</dbReference>
<dbReference type="InterPro" id="IPR006674">
    <property type="entry name" value="HD_domain"/>
</dbReference>
<dbReference type="STRING" id="177439.DP1401"/>
<dbReference type="KEGG" id="dps:DP1401"/>
<accession>Q6ANE4</accession>
<reference evidence="4" key="1">
    <citation type="journal article" date="2004" name="Environ. Microbiol.">
        <title>The genome of Desulfotalea psychrophila, a sulfate-reducing bacterium from permanently cold Arctic sediments.</title>
        <authorList>
            <person name="Rabus R."/>
            <person name="Ruepp A."/>
            <person name="Frickey T."/>
            <person name="Rattei T."/>
            <person name="Fartmann B."/>
            <person name="Stark M."/>
            <person name="Bauer M."/>
            <person name="Zibat A."/>
            <person name="Lombardot T."/>
            <person name="Becker I."/>
            <person name="Amann J."/>
            <person name="Gellner K."/>
            <person name="Teeling H."/>
            <person name="Leuschner W.D."/>
            <person name="Gloeckner F.-O."/>
            <person name="Lupas A.N."/>
            <person name="Amann R."/>
            <person name="Klenk H.-P."/>
        </authorList>
    </citation>
    <scope>NUCLEOTIDE SEQUENCE [LARGE SCALE GENOMIC DNA]</scope>
    <source>
        <strain evidence="4">DSM 12343 / LSv54</strain>
    </source>
</reference>
<dbReference type="InterPro" id="IPR037522">
    <property type="entry name" value="HD_GYP_dom"/>
</dbReference>
<dbReference type="HOGENOM" id="CLU_000445_92_3_7"/>
<sequence length="251" mass="28062">MPLGFIQTFWGELVLSSFSAKPVSLLPSVLGLHSVVDMVVATLDIRDPYTSEHSHRVAGLAELLAEAMALSPEQCRLVHYAAHLHDIGKIGVSDSTLNKIGKLTAEEMAEMQAHSEIGAMILSKNPEFTLLAEIVRHHHERWDGKGYPDGISGDAIPLESRIIGLADAFDAMTSDRPYRAHKTHEWALEEIKKHAGSQFCPECVSIFLTLRAKLKLNQYQSSKRAFSHHQANVRHHTLMHSQRIRSMPTRH</sequence>
<dbReference type="Gene3D" id="1.10.3210.10">
    <property type="entry name" value="Hypothetical protein af1432"/>
    <property type="match status" value="1"/>
</dbReference>
<evidence type="ECO:0000313" key="4">
    <source>
        <dbReference type="Proteomes" id="UP000000602"/>
    </source>
</evidence>
<dbReference type="Pfam" id="PF13487">
    <property type="entry name" value="HD_5"/>
    <property type="match status" value="1"/>
</dbReference>
<evidence type="ECO:0000259" key="2">
    <source>
        <dbReference type="PROSITE" id="PS51832"/>
    </source>
</evidence>
<dbReference type="PROSITE" id="PS51832">
    <property type="entry name" value="HD_GYP"/>
    <property type="match status" value="1"/>
</dbReference>
<dbReference type="InterPro" id="IPR006675">
    <property type="entry name" value="HDIG_dom"/>
</dbReference>
<dbReference type="eggNOG" id="COG3437">
    <property type="taxonomic scope" value="Bacteria"/>
</dbReference>
<feature type="domain" description="HD" evidence="1">
    <location>
        <begin position="50"/>
        <end position="172"/>
    </location>
</feature>
<dbReference type="PROSITE" id="PS51831">
    <property type="entry name" value="HD"/>
    <property type="match status" value="1"/>
</dbReference>
<dbReference type="PANTHER" id="PTHR45228:SF4">
    <property type="entry name" value="LIPOPROTEIN"/>
    <property type="match status" value="1"/>
</dbReference>
<dbReference type="CDD" id="cd00077">
    <property type="entry name" value="HDc"/>
    <property type="match status" value="1"/>
</dbReference>
<dbReference type="EMBL" id="CR522870">
    <property type="protein sequence ID" value="CAG36130.1"/>
    <property type="molecule type" value="Genomic_DNA"/>
</dbReference>
<protein>
    <submittedName>
        <fullName evidence="3">Uncharacterized protein</fullName>
    </submittedName>
</protein>
<name>Q6ANE4_DESPS</name>